<accession>A0A8S5NHA6</accession>
<evidence type="ECO:0000313" key="1">
    <source>
        <dbReference type="EMBL" id="DAD93499.1"/>
    </source>
</evidence>
<proteinExistence type="predicted"/>
<protein>
    <submittedName>
        <fullName evidence="1">Uncharacterized protein</fullName>
    </submittedName>
</protein>
<name>A0A8S5NHA6_9CAUD</name>
<organism evidence="1">
    <name type="scientific">Myoviridae sp. ct0wg9</name>
    <dbReference type="NCBI Taxonomy" id="2826600"/>
    <lineage>
        <taxon>Viruses</taxon>
        <taxon>Duplodnaviria</taxon>
        <taxon>Heunggongvirae</taxon>
        <taxon>Uroviricota</taxon>
        <taxon>Caudoviricetes</taxon>
    </lineage>
</organism>
<reference evidence="1" key="1">
    <citation type="journal article" date="2021" name="Proc. Natl. Acad. Sci. U.S.A.">
        <title>A Catalog of Tens of Thousands of Viruses from Human Metagenomes Reveals Hidden Associations with Chronic Diseases.</title>
        <authorList>
            <person name="Tisza M.J."/>
            <person name="Buck C.B."/>
        </authorList>
    </citation>
    <scope>NUCLEOTIDE SEQUENCE</scope>
    <source>
        <strain evidence="1">Ct0wg9</strain>
    </source>
</reference>
<sequence length="137" mass="15735">MISEIMRHIRNYFQTEEYIDGTYTIQDGTIDLPFLIEGQYFLIEGSVLNDGVYQYPPFELDDETFTGTIVPLKPPKAFLNLCEDIAQYVEKYGGNNVGPYSSESFGGYSYTRATNQNGSPQTWKDVFASRLNEWRKV</sequence>
<dbReference type="EMBL" id="BK015160">
    <property type="protein sequence ID" value="DAD93499.1"/>
    <property type="molecule type" value="Genomic_DNA"/>
</dbReference>